<evidence type="ECO:0000256" key="4">
    <source>
        <dbReference type="ARBA" id="ARBA00022692"/>
    </source>
</evidence>
<evidence type="ECO:0000256" key="1">
    <source>
        <dbReference type="ARBA" id="ARBA00004141"/>
    </source>
</evidence>
<evidence type="ECO:0000313" key="12">
    <source>
        <dbReference type="Proteomes" id="UP000326757"/>
    </source>
</evidence>
<dbReference type="Proteomes" id="UP000326757">
    <property type="component" value="Unassembled WGS sequence"/>
</dbReference>
<comment type="subcellular location">
    <subcellularLocation>
        <location evidence="1">Membrane</location>
        <topology evidence="1">Multi-pass membrane protein</topology>
    </subcellularLocation>
</comment>
<evidence type="ECO:0000256" key="3">
    <source>
        <dbReference type="ARBA" id="ARBA00022448"/>
    </source>
</evidence>
<keyword evidence="5" id="KW-0571">Peptide transport</keyword>
<dbReference type="PANTHER" id="PTHR22601">
    <property type="entry name" value="ISP4 LIKE PROTEIN"/>
    <property type="match status" value="1"/>
</dbReference>
<feature type="transmembrane region" description="Helical" evidence="10">
    <location>
        <begin position="246"/>
        <end position="270"/>
    </location>
</feature>
<dbReference type="AlphaFoldDB" id="A0A5N6K1U9"/>
<feature type="region of interest" description="Disordered" evidence="9">
    <location>
        <begin position="1"/>
        <end position="87"/>
    </location>
</feature>
<feature type="compositionally biased region" description="Low complexity" evidence="9">
    <location>
        <begin position="77"/>
        <end position="86"/>
    </location>
</feature>
<feature type="transmembrane region" description="Helical" evidence="10">
    <location>
        <begin position="222"/>
        <end position="240"/>
    </location>
</feature>
<gene>
    <name evidence="11" type="ORF">EYC80_008927</name>
</gene>
<reference evidence="11 12" key="1">
    <citation type="submission" date="2019-06" db="EMBL/GenBank/DDBJ databases">
        <title>Genome Sequence of the Brown Rot Fungal Pathogen Monilinia laxa.</title>
        <authorList>
            <person name="De Miccolis Angelini R.M."/>
            <person name="Landi L."/>
            <person name="Abate D."/>
            <person name="Pollastro S."/>
            <person name="Romanazzi G."/>
            <person name="Faretra F."/>
        </authorList>
    </citation>
    <scope>NUCLEOTIDE SEQUENCE [LARGE SCALE GENOMIC DNA]</scope>
    <source>
        <strain evidence="11 12">Mlax316</strain>
    </source>
</reference>
<keyword evidence="7 10" id="KW-1133">Transmembrane helix</keyword>
<evidence type="ECO:0000256" key="6">
    <source>
        <dbReference type="ARBA" id="ARBA00022927"/>
    </source>
</evidence>
<keyword evidence="3" id="KW-0813">Transport</keyword>
<keyword evidence="4 10" id="KW-0812">Transmembrane</keyword>
<name>A0A5N6K1U9_MONLA</name>
<feature type="compositionally biased region" description="Low complexity" evidence="9">
    <location>
        <begin position="38"/>
        <end position="59"/>
    </location>
</feature>
<dbReference type="GO" id="GO:0016020">
    <property type="term" value="C:membrane"/>
    <property type="evidence" value="ECO:0007669"/>
    <property type="project" value="UniProtKB-SubCell"/>
</dbReference>
<dbReference type="InterPro" id="IPR004648">
    <property type="entry name" value="Oligpept_transpt"/>
</dbReference>
<feature type="transmembrane region" description="Helical" evidence="10">
    <location>
        <begin position="188"/>
        <end position="210"/>
    </location>
</feature>
<comment type="caution">
    <text evidence="11">The sequence shown here is derived from an EMBL/GenBank/DDBJ whole genome shotgun (WGS) entry which is preliminary data.</text>
</comment>
<dbReference type="GO" id="GO:0015031">
    <property type="term" value="P:protein transport"/>
    <property type="evidence" value="ECO:0007669"/>
    <property type="project" value="UniProtKB-KW"/>
</dbReference>
<dbReference type="OrthoDB" id="9986677at2759"/>
<evidence type="ECO:0000256" key="10">
    <source>
        <dbReference type="SAM" id="Phobius"/>
    </source>
</evidence>
<dbReference type="Pfam" id="PF03169">
    <property type="entry name" value="OPT"/>
    <property type="match status" value="1"/>
</dbReference>
<keyword evidence="8 10" id="KW-0472">Membrane</keyword>
<dbReference type="GO" id="GO:0035673">
    <property type="term" value="F:oligopeptide transmembrane transporter activity"/>
    <property type="evidence" value="ECO:0007669"/>
    <property type="project" value="InterPro"/>
</dbReference>
<sequence>MPFSLLTRRSKPKPSTEDNETDKCHVPIEKQSGNTEKPLPATASAPVPPVSSSLNPDLPFIVPLQSPSDPEKISEQSSNSPSLNSPYPKVRAVVSNTDDPTLPCNTVRAWCIGLTLTTVGAGINCLFNLRSPSIAITIVCVQLLAWPLGKGWDLIIPDWSWDCRIPFCGTQKVKIKLKDGNWNMQEHAIVVVMANAGYAGASIYATDILILQEVFYGQKFGWAFQLLFAVTNQMLGFGLAGVCRRWLVWPAAMIWPSDLVNFCMITVLLIQQKQMVHLYGISSPAGSSKASYFAFACWIAPQNPVVNQLFGGVTGLGLIPITFDWTVVTGYLYSPLIPP</sequence>
<evidence type="ECO:0000256" key="5">
    <source>
        <dbReference type="ARBA" id="ARBA00022856"/>
    </source>
</evidence>
<dbReference type="NCBIfam" id="TIGR00728">
    <property type="entry name" value="OPT_sfam"/>
    <property type="match status" value="1"/>
</dbReference>
<dbReference type="InterPro" id="IPR004813">
    <property type="entry name" value="OPT"/>
</dbReference>
<comment type="similarity">
    <text evidence="2">Belongs to the oligopeptide OPT transporter family.</text>
</comment>
<evidence type="ECO:0000256" key="8">
    <source>
        <dbReference type="ARBA" id="ARBA00023136"/>
    </source>
</evidence>
<evidence type="ECO:0000313" key="11">
    <source>
        <dbReference type="EMBL" id="KAB8296137.1"/>
    </source>
</evidence>
<organism evidence="11 12">
    <name type="scientific">Monilinia laxa</name>
    <name type="common">Brown rot fungus</name>
    <name type="synonym">Sclerotinia laxa</name>
    <dbReference type="NCBI Taxonomy" id="61186"/>
    <lineage>
        <taxon>Eukaryota</taxon>
        <taxon>Fungi</taxon>
        <taxon>Dikarya</taxon>
        <taxon>Ascomycota</taxon>
        <taxon>Pezizomycotina</taxon>
        <taxon>Leotiomycetes</taxon>
        <taxon>Helotiales</taxon>
        <taxon>Sclerotiniaceae</taxon>
        <taxon>Monilinia</taxon>
    </lineage>
</organism>
<dbReference type="EMBL" id="VIGI01000009">
    <property type="protein sequence ID" value="KAB8296137.1"/>
    <property type="molecule type" value="Genomic_DNA"/>
</dbReference>
<keyword evidence="12" id="KW-1185">Reference proteome</keyword>
<evidence type="ECO:0000256" key="7">
    <source>
        <dbReference type="ARBA" id="ARBA00022989"/>
    </source>
</evidence>
<evidence type="ECO:0000256" key="2">
    <source>
        <dbReference type="ARBA" id="ARBA00008807"/>
    </source>
</evidence>
<keyword evidence="6" id="KW-0653">Protein transport</keyword>
<protein>
    <submittedName>
        <fullName evidence="11">Uncharacterized protein</fullName>
    </submittedName>
</protein>
<proteinExistence type="inferred from homology"/>
<accession>A0A5N6K1U9</accession>
<evidence type="ECO:0000256" key="9">
    <source>
        <dbReference type="SAM" id="MobiDB-lite"/>
    </source>
</evidence>